<reference evidence="2" key="1">
    <citation type="submission" date="2021-06" db="EMBL/GenBank/DDBJ databases">
        <authorList>
            <person name="Kallberg Y."/>
            <person name="Tangrot J."/>
            <person name="Rosling A."/>
        </authorList>
    </citation>
    <scope>NUCLEOTIDE SEQUENCE</scope>
    <source>
        <strain evidence="2">CL551</strain>
    </source>
</reference>
<keyword evidence="1" id="KW-1133">Transmembrane helix</keyword>
<feature type="non-terminal residue" evidence="2">
    <location>
        <position position="1"/>
    </location>
</feature>
<evidence type="ECO:0000313" key="3">
    <source>
        <dbReference type="Proteomes" id="UP000789342"/>
    </source>
</evidence>
<proteinExistence type="predicted"/>
<protein>
    <submittedName>
        <fullName evidence="2">11924_t:CDS:1</fullName>
    </submittedName>
</protein>
<keyword evidence="1" id="KW-0472">Membrane</keyword>
<keyword evidence="3" id="KW-1185">Reference proteome</keyword>
<dbReference type="EMBL" id="CAJVPV010031156">
    <property type="protein sequence ID" value="CAG8742256.1"/>
    <property type="molecule type" value="Genomic_DNA"/>
</dbReference>
<sequence>DTKSAKISETSPTLQTGERFSHVKDPLTVFYIYIIALWLMLGLELQSRRRPLCMPIKVLSLPTLPCLSNGKTKVLGCWGAVLSLPTLLTTDNLYACLM</sequence>
<feature type="transmembrane region" description="Helical" evidence="1">
    <location>
        <begin position="28"/>
        <end position="45"/>
    </location>
</feature>
<evidence type="ECO:0000256" key="1">
    <source>
        <dbReference type="SAM" id="Phobius"/>
    </source>
</evidence>
<evidence type="ECO:0000313" key="2">
    <source>
        <dbReference type="EMBL" id="CAG8742256.1"/>
    </source>
</evidence>
<comment type="caution">
    <text evidence="2">The sequence shown here is derived from an EMBL/GenBank/DDBJ whole genome shotgun (WGS) entry which is preliminary data.</text>
</comment>
<name>A0A9N9NLL7_9GLOM</name>
<dbReference type="AlphaFoldDB" id="A0A9N9NLL7"/>
<keyword evidence="1" id="KW-0812">Transmembrane</keyword>
<organism evidence="2 3">
    <name type="scientific">Acaulospora morrowiae</name>
    <dbReference type="NCBI Taxonomy" id="94023"/>
    <lineage>
        <taxon>Eukaryota</taxon>
        <taxon>Fungi</taxon>
        <taxon>Fungi incertae sedis</taxon>
        <taxon>Mucoromycota</taxon>
        <taxon>Glomeromycotina</taxon>
        <taxon>Glomeromycetes</taxon>
        <taxon>Diversisporales</taxon>
        <taxon>Acaulosporaceae</taxon>
        <taxon>Acaulospora</taxon>
    </lineage>
</organism>
<accession>A0A9N9NLL7</accession>
<dbReference type="Proteomes" id="UP000789342">
    <property type="component" value="Unassembled WGS sequence"/>
</dbReference>
<gene>
    <name evidence="2" type="ORF">AMORRO_LOCUS14790</name>
</gene>
<feature type="non-terminal residue" evidence="2">
    <location>
        <position position="98"/>
    </location>
</feature>